<dbReference type="AlphaFoldDB" id="A0A9N9ZCY9"/>
<gene>
    <name evidence="2" type="ORF">CSOL1703_00004999</name>
</gene>
<evidence type="ECO:0000313" key="2">
    <source>
        <dbReference type="EMBL" id="CAH0053128.1"/>
    </source>
</evidence>
<keyword evidence="3" id="KW-1185">Reference proteome</keyword>
<dbReference type="Pfam" id="PF13917">
    <property type="entry name" value="zf-CCHC_3"/>
    <property type="match status" value="1"/>
</dbReference>
<evidence type="ECO:0000313" key="3">
    <source>
        <dbReference type="Proteomes" id="UP000775872"/>
    </source>
</evidence>
<sequence length="274" mass="30563">PSIPHIASFCNTRTVWICILNGAVAALRAPRPRMFCPRHYSYECKVPAQERPYTSRPSRSQQLRNPKLIPKLTNDALKPLEDKGRQRGLGRERRKNVKTEPFAQTQDTADLPQRTLCPPFQLLLPPILEGSGNMTQIAVQRYHLKVVVWKKGAAVHLKARGPLTEIASHHSVRTQSDLTETETRELPATRNLIKGPNAGGTLKTQSLLRLQIRTLSQDIYQGIVETRAKGTFEVVKILGPGPEEDLTTGTRGATGKMQEKEENEVSAPLASGWR</sequence>
<name>A0A9N9ZCY9_9HYPO</name>
<accession>A0A9N9ZCY9</accession>
<feature type="non-terminal residue" evidence="2">
    <location>
        <position position="1"/>
    </location>
</feature>
<feature type="non-terminal residue" evidence="2">
    <location>
        <position position="274"/>
    </location>
</feature>
<dbReference type="OrthoDB" id="437973at2759"/>
<reference evidence="2" key="1">
    <citation type="submission" date="2021-10" db="EMBL/GenBank/DDBJ databases">
        <authorList>
            <person name="Piombo E."/>
        </authorList>
    </citation>
    <scope>NUCLEOTIDE SEQUENCE</scope>
</reference>
<organism evidence="2 3">
    <name type="scientific">Clonostachys solani</name>
    <dbReference type="NCBI Taxonomy" id="160281"/>
    <lineage>
        <taxon>Eukaryota</taxon>
        <taxon>Fungi</taxon>
        <taxon>Dikarya</taxon>
        <taxon>Ascomycota</taxon>
        <taxon>Pezizomycotina</taxon>
        <taxon>Sordariomycetes</taxon>
        <taxon>Hypocreomycetidae</taxon>
        <taxon>Hypocreales</taxon>
        <taxon>Bionectriaceae</taxon>
        <taxon>Clonostachys</taxon>
    </lineage>
</organism>
<proteinExistence type="predicted"/>
<dbReference type="Proteomes" id="UP000775872">
    <property type="component" value="Unassembled WGS sequence"/>
</dbReference>
<feature type="compositionally biased region" description="Polar residues" evidence="1">
    <location>
        <begin position="55"/>
        <end position="64"/>
    </location>
</feature>
<evidence type="ECO:0000256" key="1">
    <source>
        <dbReference type="SAM" id="MobiDB-lite"/>
    </source>
</evidence>
<feature type="compositionally biased region" description="Basic and acidic residues" evidence="1">
    <location>
        <begin position="78"/>
        <end position="91"/>
    </location>
</feature>
<feature type="region of interest" description="Disordered" evidence="1">
    <location>
        <begin position="51"/>
        <end position="109"/>
    </location>
</feature>
<dbReference type="EMBL" id="CABFOC020000045">
    <property type="protein sequence ID" value="CAH0053128.1"/>
    <property type="molecule type" value="Genomic_DNA"/>
</dbReference>
<comment type="caution">
    <text evidence="2">The sequence shown here is derived from an EMBL/GenBank/DDBJ whole genome shotgun (WGS) entry which is preliminary data.</text>
</comment>
<protein>
    <submittedName>
        <fullName evidence="2">Uncharacterized protein</fullName>
    </submittedName>
</protein>
<feature type="region of interest" description="Disordered" evidence="1">
    <location>
        <begin position="240"/>
        <end position="274"/>
    </location>
</feature>